<comment type="subcellular location">
    <subcellularLocation>
        <location evidence="1">Cytoplasm</location>
    </subcellularLocation>
</comment>
<keyword evidence="7" id="KW-1185">Reference proteome</keyword>
<dbReference type="Pfam" id="PF00031">
    <property type="entry name" value="Cystatin"/>
    <property type="match status" value="1"/>
</dbReference>
<dbReference type="PANTHER" id="PTHR11414">
    <property type="entry name" value="CYSTATIN FAMILY MEMBER"/>
    <property type="match status" value="1"/>
</dbReference>
<evidence type="ECO:0000259" key="6">
    <source>
        <dbReference type="SMART" id="SM00043"/>
    </source>
</evidence>
<evidence type="ECO:0000256" key="3">
    <source>
        <dbReference type="ARBA" id="ARBA00022490"/>
    </source>
</evidence>
<dbReference type="InterPro" id="IPR018073">
    <property type="entry name" value="Prot_inh_cystat_CS"/>
</dbReference>
<dbReference type="Proteomes" id="UP001652625">
    <property type="component" value="Chromosome 03"/>
</dbReference>
<dbReference type="GeneID" id="105850057"/>
<dbReference type="SMART" id="SM00043">
    <property type="entry name" value="CY"/>
    <property type="match status" value="1"/>
</dbReference>
<dbReference type="Gene3D" id="3.10.450.10">
    <property type="match status" value="1"/>
</dbReference>
<dbReference type="InterPro" id="IPR046350">
    <property type="entry name" value="Cystatin_sf"/>
</dbReference>
<keyword evidence="4" id="KW-0646">Protease inhibitor</keyword>
<evidence type="ECO:0000313" key="7">
    <source>
        <dbReference type="Proteomes" id="UP001652625"/>
    </source>
</evidence>
<keyword evidence="3" id="KW-0963">Cytoplasm</keyword>
<name>A0ABM4BGQ0_HYDVU</name>
<keyword evidence="5" id="KW-0789">Thiol protease inhibitor</keyword>
<evidence type="ECO:0000256" key="4">
    <source>
        <dbReference type="ARBA" id="ARBA00022690"/>
    </source>
</evidence>
<evidence type="ECO:0000256" key="1">
    <source>
        <dbReference type="ARBA" id="ARBA00004496"/>
    </source>
</evidence>
<gene>
    <name evidence="8" type="primary">LOC105850057</name>
</gene>
<dbReference type="InterPro" id="IPR000010">
    <property type="entry name" value="Cystatin_dom"/>
</dbReference>
<evidence type="ECO:0000256" key="5">
    <source>
        <dbReference type="ARBA" id="ARBA00022704"/>
    </source>
</evidence>
<dbReference type="CDD" id="cd00042">
    <property type="entry name" value="CY"/>
    <property type="match status" value="1"/>
</dbReference>
<comment type="similarity">
    <text evidence="2">Belongs to the cystatin family.</text>
</comment>
<feature type="domain" description="Cystatin" evidence="6">
    <location>
        <begin position="2"/>
        <end position="99"/>
    </location>
</feature>
<organism evidence="7 8">
    <name type="scientific">Hydra vulgaris</name>
    <name type="common">Hydra</name>
    <name type="synonym">Hydra attenuata</name>
    <dbReference type="NCBI Taxonomy" id="6087"/>
    <lineage>
        <taxon>Eukaryota</taxon>
        <taxon>Metazoa</taxon>
        <taxon>Cnidaria</taxon>
        <taxon>Hydrozoa</taxon>
        <taxon>Hydroidolina</taxon>
        <taxon>Anthoathecata</taxon>
        <taxon>Aplanulata</taxon>
        <taxon>Hydridae</taxon>
        <taxon>Hydra</taxon>
    </lineage>
</organism>
<dbReference type="SUPFAM" id="SSF54403">
    <property type="entry name" value="Cystatin/monellin"/>
    <property type="match status" value="1"/>
</dbReference>
<reference evidence="8" key="1">
    <citation type="submission" date="2025-08" db="UniProtKB">
        <authorList>
            <consortium name="RefSeq"/>
        </authorList>
    </citation>
    <scope>IDENTIFICATION</scope>
</reference>
<dbReference type="InterPro" id="IPR001713">
    <property type="entry name" value="Prot_inh_stefin"/>
</dbReference>
<proteinExistence type="inferred from homology"/>
<dbReference type="PANTHER" id="PTHR11414:SF21">
    <property type="entry name" value="CYSTATIN 14A, TANDEM DUPLICATE 1-RELATED"/>
    <property type="match status" value="1"/>
</dbReference>
<evidence type="ECO:0000256" key="2">
    <source>
        <dbReference type="ARBA" id="ARBA00009403"/>
    </source>
</evidence>
<dbReference type="PRINTS" id="PR00295">
    <property type="entry name" value="STEFINA"/>
</dbReference>
<dbReference type="RefSeq" id="XP_065648175.1">
    <property type="nucleotide sequence ID" value="XM_065792103.1"/>
</dbReference>
<dbReference type="PROSITE" id="PS00287">
    <property type="entry name" value="CYSTATIN"/>
    <property type="match status" value="1"/>
</dbReference>
<protein>
    <submittedName>
        <fullName evidence="8">Cystatin-A isoform X2</fullName>
    </submittedName>
</protein>
<evidence type="ECO:0000313" key="8">
    <source>
        <dbReference type="RefSeq" id="XP_065648175.1"/>
    </source>
</evidence>
<sequence length="99" mass="11278">MTLCGGTSESKPADDEVKAIIEKIKDQVLGKVNQSLDQYEAVSYKTQVVAGTNFFIKVKTGDNKFIHLRVFRPLPPNFENFQLHSVQENKSHEDEISYF</sequence>
<accession>A0ABM4BGQ0</accession>